<reference evidence="3 4" key="1">
    <citation type="submission" date="2021-06" db="EMBL/GenBank/DDBJ databases">
        <title>Caerostris extrusa draft genome.</title>
        <authorList>
            <person name="Kono N."/>
            <person name="Arakawa K."/>
        </authorList>
    </citation>
    <scope>NUCLEOTIDE SEQUENCE [LARGE SCALE GENOMIC DNA]</scope>
</reference>
<evidence type="ECO:0000313" key="4">
    <source>
        <dbReference type="Proteomes" id="UP001054945"/>
    </source>
</evidence>
<feature type="compositionally biased region" description="Low complexity" evidence="2">
    <location>
        <begin position="56"/>
        <end position="67"/>
    </location>
</feature>
<dbReference type="EMBL" id="BPLR01020419">
    <property type="protein sequence ID" value="GIX78490.1"/>
    <property type="molecule type" value="Genomic_DNA"/>
</dbReference>
<keyword evidence="1" id="KW-0175">Coiled coil</keyword>
<feature type="coiled-coil region" evidence="1">
    <location>
        <begin position="193"/>
        <end position="227"/>
    </location>
</feature>
<gene>
    <name evidence="3" type="primary">AVEN_122432_1</name>
    <name evidence="3" type="ORF">CEXT_182171</name>
</gene>
<proteinExistence type="predicted"/>
<feature type="region of interest" description="Disordered" evidence="2">
    <location>
        <begin position="1"/>
        <end position="24"/>
    </location>
</feature>
<name>A0AAV4N137_CAEEX</name>
<keyword evidence="4" id="KW-1185">Reference proteome</keyword>
<organism evidence="3 4">
    <name type="scientific">Caerostris extrusa</name>
    <name type="common">Bark spider</name>
    <name type="synonym">Caerostris bankana</name>
    <dbReference type="NCBI Taxonomy" id="172846"/>
    <lineage>
        <taxon>Eukaryota</taxon>
        <taxon>Metazoa</taxon>
        <taxon>Ecdysozoa</taxon>
        <taxon>Arthropoda</taxon>
        <taxon>Chelicerata</taxon>
        <taxon>Arachnida</taxon>
        <taxon>Araneae</taxon>
        <taxon>Araneomorphae</taxon>
        <taxon>Entelegynae</taxon>
        <taxon>Araneoidea</taxon>
        <taxon>Araneidae</taxon>
        <taxon>Caerostris</taxon>
    </lineage>
</organism>
<evidence type="ECO:0000256" key="2">
    <source>
        <dbReference type="SAM" id="MobiDB-lite"/>
    </source>
</evidence>
<feature type="compositionally biased region" description="Low complexity" evidence="2">
    <location>
        <begin position="1"/>
        <end position="12"/>
    </location>
</feature>
<evidence type="ECO:0000313" key="3">
    <source>
        <dbReference type="EMBL" id="GIX78490.1"/>
    </source>
</evidence>
<sequence length="289" mass="33927">MSSSNYDDYSSSPPRVKRRGKKDIKFKIPENTISDMSAYMASFREKLEKNLEGDEGTSSEQSSSYDSSYDRQPPPRRVIPDSPNSTRVQMVEDFMKHAEESDNWLEKWYSENYEKVNHYDILRFELLYLLGEYLPGLKVNEDIHPNALIATIKEFVIDLYTKFNKFNLELREISGHEVAGYIHDHQRKVIEVVEDYENLLLTANEEIAQCKDQIAHLDAELAAALKKKFKVWEWEQPFMVVMKVLMKSNLWQIYKAGWLARFPEQQHERRVGQRKKSECRIAEATEALC</sequence>
<comment type="caution">
    <text evidence="3">The sequence shown here is derived from an EMBL/GenBank/DDBJ whole genome shotgun (WGS) entry which is preliminary data.</text>
</comment>
<feature type="region of interest" description="Disordered" evidence="2">
    <location>
        <begin position="47"/>
        <end position="84"/>
    </location>
</feature>
<evidence type="ECO:0000256" key="1">
    <source>
        <dbReference type="SAM" id="Coils"/>
    </source>
</evidence>
<protein>
    <submittedName>
        <fullName evidence="3">Uncharacterized protein</fullName>
    </submittedName>
</protein>
<dbReference type="Proteomes" id="UP001054945">
    <property type="component" value="Unassembled WGS sequence"/>
</dbReference>
<accession>A0AAV4N137</accession>
<dbReference type="AlphaFoldDB" id="A0AAV4N137"/>